<name>A0A1M2VG03_TRAPU</name>
<keyword evidence="2" id="KW-1185">Reference proteome</keyword>
<comment type="caution">
    <text evidence="1">The sequence shown here is derived from an EMBL/GenBank/DDBJ whole genome shotgun (WGS) entry which is preliminary data.</text>
</comment>
<dbReference type="AlphaFoldDB" id="A0A1M2VG03"/>
<organism evidence="1 2">
    <name type="scientific">Trametes pubescens</name>
    <name type="common">White-rot fungus</name>
    <dbReference type="NCBI Taxonomy" id="154538"/>
    <lineage>
        <taxon>Eukaryota</taxon>
        <taxon>Fungi</taxon>
        <taxon>Dikarya</taxon>
        <taxon>Basidiomycota</taxon>
        <taxon>Agaricomycotina</taxon>
        <taxon>Agaricomycetes</taxon>
        <taxon>Polyporales</taxon>
        <taxon>Polyporaceae</taxon>
        <taxon>Trametes</taxon>
    </lineage>
</organism>
<dbReference type="InterPro" id="IPR032675">
    <property type="entry name" value="LRR_dom_sf"/>
</dbReference>
<evidence type="ECO:0000313" key="2">
    <source>
        <dbReference type="Proteomes" id="UP000184267"/>
    </source>
</evidence>
<accession>A0A1M2VG03</accession>
<proteinExistence type="predicted"/>
<dbReference type="Proteomes" id="UP000184267">
    <property type="component" value="Unassembled WGS sequence"/>
</dbReference>
<dbReference type="EMBL" id="MNAD01001305">
    <property type="protein sequence ID" value="OJT06486.1"/>
    <property type="molecule type" value="Genomic_DNA"/>
</dbReference>
<sequence>MIRHLLLGRSTWDDYKILHHESWSYFARLFGATGSLFPSLRTLSRWQPTESCEDLRLLASPSLRSVTLRYVFTNMDGEGNCSLAVQYMLINTPTLTDLTLISCSGDLLADIAPEALLQLRTLSIEVDQASDMAPEEWYPSSDALRVLSALPALESLVVELGVDRYDLEFGGFQSLTALTIIDCGCGDTTWFLGKCSSPRLHTLAIDLTNLYFYLPSCAT</sequence>
<reference evidence="1 2" key="1">
    <citation type="submission" date="2016-10" db="EMBL/GenBank/DDBJ databases">
        <title>Genome sequence of the basidiomycete white-rot fungus Trametes pubescens.</title>
        <authorList>
            <person name="Makela M.R."/>
            <person name="Granchi Z."/>
            <person name="Peng M."/>
            <person name="De Vries R.P."/>
            <person name="Grigoriev I."/>
            <person name="Riley R."/>
            <person name="Hilden K."/>
        </authorList>
    </citation>
    <scope>NUCLEOTIDE SEQUENCE [LARGE SCALE GENOMIC DNA]</scope>
    <source>
        <strain evidence="1 2">FBCC735</strain>
    </source>
</reference>
<evidence type="ECO:0000313" key="1">
    <source>
        <dbReference type="EMBL" id="OJT06486.1"/>
    </source>
</evidence>
<gene>
    <name evidence="1" type="ORF">TRAPUB_2645</name>
</gene>
<dbReference type="OrthoDB" id="2757112at2759"/>
<protein>
    <submittedName>
        <fullName evidence="1">Uncharacterized protein</fullName>
    </submittedName>
</protein>
<dbReference type="Gene3D" id="3.80.10.10">
    <property type="entry name" value="Ribonuclease Inhibitor"/>
    <property type="match status" value="1"/>
</dbReference>
<dbReference type="SUPFAM" id="SSF52047">
    <property type="entry name" value="RNI-like"/>
    <property type="match status" value="1"/>
</dbReference>